<sequence length="477" mass="52518">MPKRGSFVKIHLRLKIESFIFNIYMIDSTIFKAYDVRDVYPDKIDKEVANAIGRAFAEMRKRELGREKVTIGVGRDMRVSSPELNAALIEGITAQGVDVVDLGLVSTPTFYFAISSYGFDGGVQVSASHNPAKFNGFKLTRERALPVGAGTGMEALRDAVIKGDFPASTRKGTVTPHTNPVVDEVNFSLAYAGASKIKPFKVVVDSASGMGALSVEELFKHLPCTLVRMNFELDGTFPAHEADPLKDENMVDLKKCVVAEGADMGIATDGDGDRIFFVDNTGRTISPAIMRGWFAQIFLRDNPGALVGYDVRPGRITEDLIKSAGGKPLLMRVGHSLAKTEMIKTGALYSGESSGHFFLTTKYGAFETPVIMILKVLQDMSAHEGTLEELVRPWRKYHESGEINFKVADRVAVLARLTERYHGGKRITLDGLSVEYPTWWFNVRVSNTEPLVRLNLESGSAELTQEKVKELSALIQQ</sequence>
<evidence type="ECO:0000259" key="9">
    <source>
        <dbReference type="Pfam" id="PF02878"/>
    </source>
</evidence>
<evidence type="ECO:0000313" key="13">
    <source>
        <dbReference type="Proteomes" id="UP000033999"/>
    </source>
</evidence>
<dbReference type="PROSITE" id="PS00710">
    <property type="entry name" value="PGM_PMM"/>
    <property type="match status" value="1"/>
</dbReference>
<dbReference type="InterPro" id="IPR005845">
    <property type="entry name" value="A-D-PHexomutase_a/b/a-II"/>
</dbReference>
<dbReference type="Gene3D" id="3.30.310.50">
    <property type="entry name" value="Alpha-D-phosphohexomutase, C-terminal domain"/>
    <property type="match status" value="1"/>
</dbReference>
<dbReference type="InterPro" id="IPR005843">
    <property type="entry name" value="A-D-PHexomutase_C"/>
</dbReference>
<evidence type="ECO:0000259" key="10">
    <source>
        <dbReference type="Pfam" id="PF02879"/>
    </source>
</evidence>
<dbReference type="EMBL" id="LCKX01000005">
    <property type="protein sequence ID" value="KKU07803.1"/>
    <property type="molecule type" value="Genomic_DNA"/>
</dbReference>
<keyword evidence="3" id="KW-0597">Phosphoprotein</keyword>
<feature type="domain" description="Alpha-D-phosphohexomutase C-terminal" evidence="8">
    <location>
        <begin position="402"/>
        <end position="469"/>
    </location>
</feature>
<dbReference type="CDD" id="cd03089">
    <property type="entry name" value="PMM_PGM"/>
    <property type="match status" value="1"/>
</dbReference>
<name>A0A0G1PQS2_9BACT</name>
<dbReference type="InterPro" id="IPR005841">
    <property type="entry name" value="Alpha-D-phosphohexomutase_SF"/>
</dbReference>
<dbReference type="Proteomes" id="UP000033999">
    <property type="component" value="Unassembled WGS sequence"/>
</dbReference>
<accession>A0A0G1PQS2</accession>
<dbReference type="GO" id="GO:0005975">
    <property type="term" value="P:carbohydrate metabolic process"/>
    <property type="evidence" value="ECO:0007669"/>
    <property type="project" value="InterPro"/>
</dbReference>
<dbReference type="GO" id="GO:0000287">
    <property type="term" value="F:magnesium ion binding"/>
    <property type="evidence" value="ECO:0007669"/>
    <property type="project" value="InterPro"/>
</dbReference>
<dbReference type="InterPro" id="IPR016066">
    <property type="entry name" value="A-D-PHexomutase_CS"/>
</dbReference>
<keyword evidence="5 7" id="KW-0460">Magnesium</keyword>
<keyword evidence="6" id="KW-0413">Isomerase</keyword>
<dbReference type="GO" id="GO:0016868">
    <property type="term" value="F:intramolecular phosphotransferase activity"/>
    <property type="evidence" value="ECO:0007669"/>
    <property type="project" value="InterPro"/>
</dbReference>
<comment type="caution">
    <text evidence="12">The sequence shown here is derived from an EMBL/GenBank/DDBJ whole genome shotgun (WGS) entry which is preliminary data.</text>
</comment>
<gene>
    <name evidence="12" type="ORF">UX10_C0005G0009</name>
</gene>
<dbReference type="PANTHER" id="PTHR43771">
    <property type="entry name" value="PHOSPHOMANNOMUTASE"/>
    <property type="match status" value="1"/>
</dbReference>
<keyword evidence="4 7" id="KW-0479">Metal-binding</keyword>
<dbReference type="SUPFAM" id="SSF53738">
    <property type="entry name" value="Phosphoglucomutase, first 3 domains"/>
    <property type="match status" value="3"/>
</dbReference>
<evidence type="ECO:0000256" key="5">
    <source>
        <dbReference type="ARBA" id="ARBA00022842"/>
    </source>
</evidence>
<evidence type="ECO:0000256" key="6">
    <source>
        <dbReference type="ARBA" id="ARBA00023235"/>
    </source>
</evidence>
<dbReference type="Pfam" id="PF02880">
    <property type="entry name" value="PGM_PMM_III"/>
    <property type="match status" value="1"/>
</dbReference>
<dbReference type="InterPro" id="IPR036900">
    <property type="entry name" value="A-D-PHexomutase_C_sf"/>
</dbReference>
<comment type="cofactor">
    <cofactor evidence="1">
        <name>Mg(2+)</name>
        <dbReference type="ChEBI" id="CHEBI:18420"/>
    </cofactor>
</comment>
<dbReference type="PANTHER" id="PTHR43771:SF1">
    <property type="entry name" value="PHOSPHOMANNOMUTASE"/>
    <property type="match status" value="1"/>
</dbReference>
<comment type="similarity">
    <text evidence="2 7">Belongs to the phosphohexose mutase family.</text>
</comment>
<dbReference type="Pfam" id="PF00408">
    <property type="entry name" value="PGM_PMM_IV"/>
    <property type="match status" value="1"/>
</dbReference>
<dbReference type="PATRIC" id="fig|1619041.3.peg.195"/>
<reference evidence="12 13" key="1">
    <citation type="journal article" date="2015" name="Nature">
        <title>rRNA introns, odd ribosomes, and small enigmatic genomes across a large radiation of phyla.</title>
        <authorList>
            <person name="Brown C.T."/>
            <person name="Hug L.A."/>
            <person name="Thomas B.C."/>
            <person name="Sharon I."/>
            <person name="Castelle C.J."/>
            <person name="Singh A."/>
            <person name="Wilkins M.J."/>
            <person name="Williams K.H."/>
            <person name="Banfield J.F."/>
        </authorList>
    </citation>
    <scope>NUCLEOTIDE SEQUENCE [LARGE SCALE GENOMIC DNA]</scope>
</reference>
<dbReference type="InterPro" id="IPR016055">
    <property type="entry name" value="A-D-PHexomutase_a/b/a-I/II/III"/>
</dbReference>
<dbReference type="InterPro" id="IPR005846">
    <property type="entry name" value="A-D-PHexomutase_a/b/a-III"/>
</dbReference>
<protein>
    <submittedName>
        <fullName evidence="12">Phosphomannomutase</fullName>
    </submittedName>
</protein>
<dbReference type="SUPFAM" id="SSF55957">
    <property type="entry name" value="Phosphoglucomutase, C-terminal domain"/>
    <property type="match status" value="1"/>
</dbReference>
<evidence type="ECO:0000256" key="1">
    <source>
        <dbReference type="ARBA" id="ARBA00001946"/>
    </source>
</evidence>
<dbReference type="PRINTS" id="PR00509">
    <property type="entry name" value="PGMPMM"/>
</dbReference>
<feature type="domain" description="Alpha-D-phosphohexomutase alpha/beta/alpha" evidence="10">
    <location>
        <begin position="194"/>
        <end position="282"/>
    </location>
</feature>
<feature type="domain" description="Alpha-D-phosphohexomutase alpha/beta/alpha" evidence="11">
    <location>
        <begin position="301"/>
        <end position="397"/>
    </location>
</feature>
<dbReference type="Pfam" id="PF02879">
    <property type="entry name" value="PGM_PMM_II"/>
    <property type="match status" value="1"/>
</dbReference>
<evidence type="ECO:0000259" key="11">
    <source>
        <dbReference type="Pfam" id="PF02880"/>
    </source>
</evidence>
<organism evidence="12 13">
    <name type="scientific">Candidatus Magasanikbacteria bacterium GW2011_GWA2_45_39</name>
    <dbReference type="NCBI Taxonomy" id="1619041"/>
    <lineage>
        <taxon>Bacteria</taxon>
        <taxon>Candidatus Magasanikiibacteriota</taxon>
    </lineage>
</organism>
<dbReference type="Pfam" id="PF02878">
    <property type="entry name" value="PGM_PMM_I"/>
    <property type="match status" value="1"/>
</dbReference>
<evidence type="ECO:0000256" key="4">
    <source>
        <dbReference type="ARBA" id="ARBA00022723"/>
    </source>
</evidence>
<dbReference type="Gene3D" id="3.40.120.10">
    <property type="entry name" value="Alpha-D-Glucose-1,6-Bisphosphate, subunit A, domain 3"/>
    <property type="match status" value="3"/>
</dbReference>
<feature type="domain" description="Alpha-D-phosphohexomutase alpha/beta/alpha" evidence="9">
    <location>
        <begin position="30"/>
        <end position="149"/>
    </location>
</feature>
<dbReference type="InterPro" id="IPR005844">
    <property type="entry name" value="A-D-PHexomutase_a/b/a-I"/>
</dbReference>
<evidence type="ECO:0000259" key="8">
    <source>
        <dbReference type="Pfam" id="PF00408"/>
    </source>
</evidence>
<evidence type="ECO:0000256" key="3">
    <source>
        <dbReference type="ARBA" id="ARBA00022553"/>
    </source>
</evidence>
<dbReference type="AlphaFoldDB" id="A0A0G1PQS2"/>
<evidence type="ECO:0000313" key="12">
    <source>
        <dbReference type="EMBL" id="KKU07803.1"/>
    </source>
</evidence>
<proteinExistence type="inferred from homology"/>
<evidence type="ECO:0000256" key="2">
    <source>
        <dbReference type="ARBA" id="ARBA00010231"/>
    </source>
</evidence>
<evidence type="ECO:0000256" key="7">
    <source>
        <dbReference type="RuleBase" id="RU004326"/>
    </source>
</evidence>